<dbReference type="OrthoDB" id="6774179at2759"/>
<reference evidence="1" key="1">
    <citation type="submission" date="2014-05" db="EMBL/GenBank/DDBJ databases">
        <authorList>
            <person name="Chronopoulou M."/>
        </authorList>
    </citation>
    <scope>NUCLEOTIDE SEQUENCE</scope>
    <source>
        <tissue evidence="1">Whole organism</tissue>
    </source>
</reference>
<feature type="non-terminal residue" evidence="1">
    <location>
        <position position="123"/>
    </location>
</feature>
<feature type="non-terminal residue" evidence="1">
    <location>
        <position position="1"/>
    </location>
</feature>
<protein>
    <submittedName>
        <fullName evidence="1">Uncharacterized protein</fullName>
    </submittedName>
</protein>
<evidence type="ECO:0000313" key="1">
    <source>
        <dbReference type="EMBL" id="CDW45125.1"/>
    </source>
</evidence>
<dbReference type="AlphaFoldDB" id="A0A0K2V480"/>
<proteinExistence type="predicted"/>
<sequence length="123" mass="13942">FLQYNNITIFVFFKFSGPSTSEIKRLLDEDMVKAVLMDALYLVAGYICFSLKKIRSTSGQELMVIRDTPTDSITFDIPTNEHVDLQEFIDIMSRGGLSPPSDLLYLSCLYAYSMLSYITATPE</sequence>
<accession>A0A0K2V480</accession>
<name>A0A0K2V480_LEPSM</name>
<organism evidence="1">
    <name type="scientific">Lepeophtheirus salmonis</name>
    <name type="common">Salmon louse</name>
    <name type="synonym">Caligus salmonis</name>
    <dbReference type="NCBI Taxonomy" id="72036"/>
    <lineage>
        <taxon>Eukaryota</taxon>
        <taxon>Metazoa</taxon>
        <taxon>Ecdysozoa</taxon>
        <taxon>Arthropoda</taxon>
        <taxon>Crustacea</taxon>
        <taxon>Multicrustacea</taxon>
        <taxon>Hexanauplia</taxon>
        <taxon>Copepoda</taxon>
        <taxon>Siphonostomatoida</taxon>
        <taxon>Caligidae</taxon>
        <taxon>Lepeophtheirus</taxon>
    </lineage>
</organism>
<dbReference type="EMBL" id="HACA01027764">
    <property type="protein sequence ID" value="CDW45125.1"/>
    <property type="molecule type" value="Transcribed_RNA"/>
</dbReference>